<accession>A0A8U0LH61</accession>
<name>A0A8U0LH61_BIFLI</name>
<gene>
    <name evidence="1" type="ORF">BIFLH23_01323</name>
</gene>
<reference evidence="1 2" key="1">
    <citation type="submission" date="2019-10" db="EMBL/GenBank/DDBJ databases">
        <authorList>
            <consortium name="Melissa Lawson"/>
            <person name="O'neill I."/>
        </authorList>
    </citation>
    <scope>NUCLEOTIDE SEQUENCE [LARGE SCALE GENOMIC DNA]</scope>
    <source>
        <strain evidence="1">LH_23</strain>
    </source>
</reference>
<evidence type="ECO:0000313" key="1">
    <source>
        <dbReference type="EMBL" id="VWQ36116.1"/>
    </source>
</evidence>
<comment type="caution">
    <text evidence="1">The sequence shown here is derived from an EMBL/GenBank/DDBJ whole genome shotgun (WGS) entry which is preliminary data.</text>
</comment>
<dbReference type="EMBL" id="CABWKH010000023">
    <property type="protein sequence ID" value="VWQ36116.1"/>
    <property type="molecule type" value="Genomic_DNA"/>
</dbReference>
<dbReference type="Proteomes" id="UP000494246">
    <property type="component" value="Unassembled WGS sequence"/>
</dbReference>
<sequence>MAYLGTFIESIIWIDLICWEKGLIICCFENGEDSFVASFWLGLEGDPGKSNMVLRSYFEQIL</sequence>
<protein>
    <submittedName>
        <fullName evidence="1">Uncharacterized protein</fullName>
    </submittedName>
</protein>
<proteinExistence type="predicted"/>
<evidence type="ECO:0000313" key="2">
    <source>
        <dbReference type="Proteomes" id="UP000494246"/>
    </source>
</evidence>
<dbReference type="AlphaFoldDB" id="A0A8U0LH61"/>
<organism evidence="1 2">
    <name type="scientific">Bifidobacterium longum subsp. infantis</name>
    <dbReference type="NCBI Taxonomy" id="1682"/>
    <lineage>
        <taxon>Bacteria</taxon>
        <taxon>Bacillati</taxon>
        <taxon>Actinomycetota</taxon>
        <taxon>Actinomycetes</taxon>
        <taxon>Bifidobacteriales</taxon>
        <taxon>Bifidobacteriaceae</taxon>
        <taxon>Bifidobacterium</taxon>
    </lineage>
</organism>